<accession>A0A5D5AP12</accession>
<name>A0A5D5AP12_9EURY</name>
<feature type="region of interest" description="Disordered" evidence="1">
    <location>
        <begin position="19"/>
        <end position="70"/>
    </location>
</feature>
<proteinExistence type="predicted"/>
<reference evidence="2 3" key="1">
    <citation type="submission" date="2019-08" db="EMBL/GenBank/DDBJ databases">
        <title>Archaea genome.</title>
        <authorList>
            <person name="Kajale S."/>
            <person name="Shouche Y."/>
            <person name="Deshpande N."/>
            <person name="Sharma A."/>
        </authorList>
    </citation>
    <scope>NUCLEOTIDE SEQUENCE [LARGE SCALE GENOMIC DNA]</scope>
    <source>
        <strain evidence="2 3">ESP3B_9</strain>
    </source>
</reference>
<feature type="compositionally biased region" description="Acidic residues" evidence="1">
    <location>
        <begin position="25"/>
        <end position="65"/>
    </location>
</feature>
<evidence type="ECO:0000313" key="2">
    <source>
        <dbReference type="EMBL" id="TYT62784.1"/>
    </source>
</evidence>
<gene>
    <name evidence="2" type="ORF">FYC77_07060</name>
</gene>
<organism evidence="2 3">
    <name type="scientific">Natrialba swarupiae</name>
    <dbReference type="NCBI Taxonomy" id="2448032"/>
    <lineage>
        <taxon>Archaea</taxon>
        <taxon>Methanobacteriati</taxon>
        <taxon>Methanobacteriota</taxon>
        <taxon>Stenosarchaea group</taxon>
        <taxon>Halobacteria</taxon>
        <taxon>Halobacteriales</taxon>
        <taxon>Natrialbaceae</taxon>
        <taxon>Natrialba</taxon>
    </lineage>
</organism>
<protein>
    <submittedName>
        <fullName evidence="2">Uncharacterized protein</fullName>
    </submittedName>
</protein>
<dbReference type="EMBL" id="VTAW01000006">
    <property type="protein sequence ID" value="TYT62784.1"/>
    <property type="molecule type" value="Genomic_DNA"/>
</dbReference>
<dbReference type="PROSITE" id="PS51257">
    <property type="entry name" value="PROKAR_LIPOPROTEIN"/>
    <property type="match status" value="1"/>
</dbReference>
<dbReference type="RefSeq" id="WP_149080799.1">
    <property type="nucleotide sequence ID" value="NZ_VTAW01000006.1"/>
</dbReference>
<keyword evidence="3" id="KW-1185">Reference proteome</keyword>
<sequence length="167" mass="18323">MERRKILLGSGAVLATVLAGCSSSETDEETGDDSSFGDDDDDGYEGDDDDGDDGEVPGFDGDVETDSDKVAVTDVTHDSGTVSVDVETDTTDTDELYKELEVVGHDLAYAVTDPDRFKRDVEIIELYIEHDGAHVLGLIVDVQWLLDYLEDEISRKELKDKIVDSKR</sequence>
<evidence type="ECO:0000313" key="3">
    <source>
        <dbReference type="Proteomes" id="UP000324104"/>
    </source>
</evidence>
<dbReference type="AlphaFoldDB" id="A0A5D5AP12"/>
<comment type="caution">
    <text evidence="2">The sequence shown here is derived from an EMBL/GenBank/DDBJ whole genome shotgun (WGS) entry which is preliminary data.</text>
</comment>
<evidence type="ECO:0000256" key="1">
    <source>
        <dbReference type="SAM" id="MobiDB-lite"/>
    </source>
</evidence>
<dbReference type="Proteomes" id="UP000324104">
    <property type="component" value="Unassembled WGS sequence"/>
</dbReference>